<dbReference type="InterPro" id="IPR019734">
    <property type="entry name" value="TPR_rpt"/>
</dbReference>
<evidence type="ECO:0000313" key="2">
    <source>
        <dbReference type="EMBL" id="APH15818.1"/>
    </source>
</evidence>
<dbReference type="SMART" id="SM00028">
    <property type="entry name" value="TPR"/>
    <property type="match status" value="2"/>
</dbReference>
<dbReference type="InterPro" id="IPR011009">
    <property type="entry name" value="Kinase-like_dom_sf"/>
</dbReference>
<name>A0A1L3NI88_CLOSG</name>
<dbReference type="EMBL" id="CP013243">
    <property type="protein sequence ID" value="APH15818.1"/>
    <property type="molecule type" value="Genomic_DNA"/>
</dbReference>
<sequence length="680" mass="80395">MDNNLLQYQKKFKENISSLIESNNLQEAKNLIKEYENIINNDIEIYSFKSVISIMENKLHYALEILEKGILMDSNNFDLLYNKAYIEEMMENYKIAYKYYKRCLDISKDEQIRLEIKEKLNYIKSIDSNYELYGNISLLQIEDRLNPKFDNYIINSFHEFGFTILRVIDEPSIGKFKKDIRKLIVLYDLDPIEVNSEDKIKYPYMDNGRLLLIKDINKQAQIELNLKNIKNYIYLTKNENEAKEILNNLSKETLEDLSKEIRKIEKEYLTEYEVIKAFEGFKHKAKTELINYRDGLAVKKTWKPDNEKFFKREKFAYSELSKTIKYIPKLLESGDNYVIIPYYNDVLNKSEQNKKIILTSHIIDVATYFKQLYDLGYYNPDVHPGQFLYTEKEGIIAIDFEYLQKYEEKPSSLFESYDILGYPKDFNGDKPNYTGQNLHKWYDELWIKYTGYDLMEIAKIAYQKYQENDVEVDRVLGLLNYAKTSGKSYNGSFYNSAYHSLELKGYYFRGQRECKLRLKKIPYDFKDKVILDIGCNVGGMLHSLSDKIGIGIGLDYDYRLINAANAIKTLNSSNNLSFYMFDLENEDLNLINNYVLSNREKVDICFLLSICMWIKNWKEVIKFISTISDNLLFETNGTEKQQAEQIEELKKYYKNIQLIEKVSNDDPGQPYRMLVLCGIV</sequence>
<dbReference type="Proteomes" id="UP000182204">
    <property type="component" value="Chromosome"/>
</dbReference>
<organism evidence="2 3">
    <name type="scientific">Clostridium sporogenes</name>
    <dbReference type="NCBI Taxonomy" id="1509"/>
    <lineage>
        <taxon>Bacteria</taxon>
        <taxon>Bacillati</taxon>
        <taxon>Bacillota</taxon>
        <taxon>Clostridia</taxon>
        <taxon>Eubacteriales</taxon>
        <taxon>Clostridiaceae</taxon>
        <taxon>Clostridium</taxon>
    </lineage>
</organism>
<dbReference type="SUPFAM" id="SSF53335">
    <property type="entry name" value="S-adenosyl-L-methionine-dependent methyltransferases"/>
    <property type="match status" value="1"/>
</dbReference>
<evidence type="ECO:0000313" key="3">
    <source>
        <dbReference type="Proteomes" id="UP000182204"/>
    </source>
</evidence>
<protein>
    <submittedName>
        <fullName evidence="2">Methyltransferase domain protein</fullName>
    </submittedName>
</protein>
<dbReference type="GO" id="GO:0032259">
    <property type="term" value="P:methylation"/>
    <property type="evidence" value="ECO:0007669"/>
    <property type="project" value="UniProtKB-KW"/>
</dbReference>
<gene>
    <name evidence="2" type="ORF">NPD5_3217</name>
</gene>
<dbReference type="SUPFAM" id="SSF48452">
    <property type="entry name" value="TPR-like"/>
    <property type="match status" value="1"/>
</dbReference>
<accession>A0A1L3NI88</accession>
<keyword evidence="1" id="KW-0175">Coiled coil</keyword>
<reference evidence="2 3" key="1">
    <citation type="submission" date="2015-11" db="EMBL/GenBank/DDBJ databases">
        <authorList>
            <person name="Hill K.K."/>
            <person name="Shirey T.B."/>
            <person name="Raphael B."/>
            <person name="Daligault H.E."/>
            <person name="Davenport K.W."/>
            <person name="Bruce D.C."/>
            <person name="Foley B.T."/>
            <person name="Johnson S.L."/>
        </authorList>
    </citation>
    <scope>NUCLEOTIDE SEQUENCE [LARGE SCALE GENOMIC DNA]</scope>
    <source>
        <strain evidence="2 3">CDC_1632</strain>
    </source>
</reference>
<keyword evidence="2" id="KW-0808">Transferase</keyword>
<dbReference type="SUPFAM" id="SSF56112">
    <property type="entry name" value="Protein kinase-like (PK-like)"/>
    <property type="match status" value="1"/>
</dbReference>
<evidence type="ECO:0000256" key="1">
    <source>
        <dbReference type="SAM" id="Coils"/>
    </source>
</evidence>
<keyword evidence="2" id="KW-0489">Methyltransferase</keyword>
<dbReference type="RefSeq" id="WP_072586566.1">
    <property type="nucleotide sequence ID" value="NZ_CP013243.1"/>
</dbReference>
<dbReference type="AlphaFoldDB" id="A0A1L3NI88"/>
<dbReference type="InterPro" id="IPR011990">
    <property type="entry name" value="TPR-like_helical_dom_sf"/>
</dbReference>
<dbReference type="Gene3D" id="3.40.50.150">
    <property type="entry name" value="Vaccinia Virus protein VP39"/>
    <property type="match status" value="1"/>
</dbReference>
<dbReference type="InterPro" id="IPR029063">
    <property type="entry name" value="SAM-dependent_MTases_sf"/>
</dbReference>
<proteinExistence type="predicted"/>
<dbReference type="GO" id="GO:0008168">
    <property type="term" value="F:methyltransferase activity"/>
    <property type="evidence" value="ECO:0007669"/>
    <property type="project" value="UniProtKB-KW"/>
</dbReference>
<feature type="coiled-coil region" evidence="1">
    <location>
        <begin position="235"/>
        <end position="267"/>
    </location>
</feature>
<dbReference type="Gene3D" id="1.25.40.10">
    <property type="entry name" value="Tetratricopeptide repeat domain"/>
    <property type="match status" value="1"/>
</dbReference>